<comment type="catalytic activity">
    <reaction evidence="3">
        <text>Cleavage of hydrophobic, N-terminal signal or leader sequences from secreted and periplasmic proteins.</text>
        <dbReference type="EC" id="3.4.21.89"/>
    </reaction>
</comment>
<proteinExistence type="inferred from homology"/>
<reference evidence="5 6" key="1">
    <citation type="submission" date="2019-07" db="EMBL/GenBank/DDBJ databases">
        <title>R&amp;d 2014.</title>
        <authorList>
            <person name="Klenk H.-P."/>
        </authorList>
    </citation>
    <scope>NUCLEOTIDE SEQUENCE [LARGE SCALE GENOMIC DNA]</scope>
    <source>
        <strain evidence="5 6">DSM 43868</strain>
    </source>
</reference>
<comment type="similarity">
    <text evidence="2 3">Belongs to the peptidase S26 family.</text>
</comment>
<dbReference type="GO" id="GO:0009003">
    <property type="term" value="F:signal peptidase activity"/>
    <property type="evidence" value="ECO:0007669"/>
    <property type="project" value="UniProtKB-EC"/>
</dbReference>
<keyword evidence="3" id="KW-0645">Protease</keyword>
<accession>A0A562IF45</accession>
<dbReference type="InterPro" id="IPR019533">
    <property type="entry name" value="Peptidase_S26"/>
</dbReference>
<dbReference type="EC" id="3.4.21.89" evidence="3"/>
<dbReference type="Gene3D" id="2.10.109.10">
    <property type="entry name" value="Umud Fragment, subunit A"/>
    <property type="match status" value="1"/>
</dbReference>
<dbReference type="PANTHER" id="PTHR43390">
    <property type="entry name" value="SIGNAL PEPTIDASE I"/>
    <property type="match status" value="1"/>
</dbReference>
<gene>
    <name evidence="5" type="ORF">JD77_04649</name>
</gene>
<keyword evidence="3" id="KW-0812">Transmembrane</keyword>
<dbReference type="GO" id="GO:0006465">
    <property type="term" value="P:signal peptide processing"/>
    <property type="evidence" value="ECO:0007669"/>
    <property type="project" value="InterPro"/>
</dbReference>
<evidence type="ECO:0000256" key="2">
    <source>
        <dbReference type="ARBA" id="ARBA00009370"/>
    </source>
</evidence>
<dbReference type="NCBIfam" id="TIGR02227">
    <property type="entry name" value="sigpep_I_bact"/>
    <property type="match status" value="1"/>
</dbReference>
<dbReference type="Proteomes" id="UP000319825">
    <property type="component" value="Unassembled WGS sequence"/>
</dbReference>
<keyword evidence="3" id="KW-1133">Transmembrane helix</keyword>
<comment type="subcellular location">
    <subcellularLocation>
        <location evidence="1">Cell membrane</location>
        <topology evidence="1">Single-pass type II membrane protein</topology>
    </subcellularLocation>
    <subcellularLocation>
        <location evidence="3">Membrane</location>
        <topology evidence="3">Single-pass type II membrane protein</topology>
    </subcellularLocation>
</comment>
<dbReference type="PANTHER" id="PTHR43390:SF1">
    <property type="entry name" value="CHLOROPLAST PROCESSING PEPTIDASE"/>
    <property type="match status" value="1"/>
</dbReference>
<dbReference type="PRINTS" id="PR00727">
    <property type="entry name" value="LEADERPTASE"/>
</dbReference>
<name>A0A562IF45_MICOL</name>
<dbReference type="AlphaFoldDB" id="A0A562IF45"/>
<dbReference type="RefSeq" id="WP_170286517.1">
    <property type="nucleotide sequence ID" value="NZ_BAAATQ010000066.1"/>
</dbReference>
<keyword evidence="6" id="KW-1185">Reference proteome</keyword>
<dbReference type="GO" id="GO:0004252">
    <property type="term" value="F:serine-type endopeptidase activity"/>
    <property type="evidence" value="ECO:0007669"/>
    <property type="project" value="InterPro"/>
</dbReference>
<organism evidence="5 6">
    <name type="scientific">Micromonospora olivasterospora</name>
    <dbReference type="NCBI Taxonomy" id="1880"/>
    <lineage>
        <taxon>Bacteria</taxon>
        <taxon>Bacillati</taxon>
        <taxon>Actinomycetota</taxon>
        <taxon>Actinomycetes</taxon>
        <taxon>Micromonosporales</taxon>
        <taxon>Micromonosporaceae</taxon>
        <taxon>Micromonospora</taxon>
    </lineage>
</organism>
<dbReference type="GO" id="GO:0005886">
    <property type="term" value="C:plasma membrane"/>
    <property type="evidence" value="ECO:0007669"/>
    <property type="project" value="UniProtKB-SubCell"/>
</dbReference>
<feature type="transmembrane region" description="Helical" evidence="3">
    <location>
        <begin position="185"/>
        <end position="208"/>
    </location>
</feature>
<protein>
    <recommendedName>
        <fullName evidence="3">Signal peptidase I</fullName>
        <ecNumber evidence="3">3.4.21.89</ecNumber>
    </recommendedName>
</protein>
<keyword evidence="3" id="KW-0378">Hydrolase</keyword>
<dbReference type="InterPro" id="IPR000223">
    <property type="entry name" value="Pept_S26A_signal_pept_1"/>
</dbReference>
<evidence type="ECO:0000256" key="3">
    <source>
        <dbReference type="RuleBase" id="RU362042"/>
    </source>
</evidence>
<feature type="transmembrane region" description="Helical" evidence="3">
    <location>
        <begin position="15"/>
        <end position="35"/>
    </location>
</feature>
<evidence type="ECO:0000259" key="4">
    <source>
        <dbReference type="Pfam" id="PF10502"/>
    </source>
</evidence>
<dbReference type="SUPFAM" id="SSF51306">
    <property type="entry name" value="LexA/Signal peptidase"/>
    <property type="match status" value="1"/>
</dbReference>
<comment type="caution">
    <text evidence="3">Lacks conserved residue(s) required for the propagation of feature annotation.</text>
</comment>
<keyword evidence="3" id="KW-0472">Membrane</keyword>
<feature type="domain" description="Peptidase S26" evidence="4">
    <location>
        <begin position="21"/>
        <end position="167"/>
    </location>
</feature>
<evidence type="ECO:0000313" key="5">
    <source>
        <dbReference type="EMBL" id="TWH69639.1"/>
    </source>
</evidence>
<dbReference type="EMBL" id="VLKE01000001">
    <property type="protein sequence ID" value="TWH69639.1"/>
    <property type="molecule type" value="Genomic_DNA"/>
</dbReference>
<evidence type="ECO:0000256" key="1">
    <source>
        <dbReference type="ARBA" id="ARBA00004401"/>
    </source>
</evidence>
<sequence>MPVTGVTSTRRSNRYVWILGLIALAAGLGVLIPQYSTHVVGTPVMGPAIHAGERVVLRDGGEVRRNSIVAIRAWDDLTFTVRVVAVGGDEVVCCGDSGRLQVNGKEVVEPYAHGNTAAFGAFSVQVPPGRVFVLGDSRDVSVDSRSHLNDNGGTLPADQIQGAAVAVSSPPWRARLLTGVSEAPLLILGLVLTGAGLVALVVIGRPVLFRAVAGLRRRGKPSLEVDEQLV</sequence>
<dbReference type="InterPro" id="IPR036286">
    <property type="entry name" value="LexA/Signal_pep-like_sf"/>
</dbReference>
<comment type="caution">
    <text evidence="5">The sequence shown here is derived from an EMBL/GenBank/DDBJ whole genome shotgun (WGS) entry which is preliminary data.</text>
</comment>
<dbReference type="Pfam" id="PF10502">
    <property type="entry name" value="Peptidase_S26"/>
    <property type="match status" value="1"/>
</dbReference>
<evidence type="ECO:0000313" key="6">
    <source>
        <dbReference type="Proteomes" id="UP000319825"/>
    </source>
</evidence>